<feature type="modified residue" description="4-aspartylphosphate" evidence="1">
    <location>
        <position position="57"/>
    </location>
</feature>
<dbReference type="Gene3D" id="3.40.50.2300">
    <property type="match status" value="1"/>
</dbReference>
<dbReference type="SUPFAM" id="SSF52172">
    <property type="entry name" value="CheY-like"/>
    <property type="match status" value="1"/>
</dbReference>
<dbReference type="InterPro" id="IPR011006">
    <property type="entry name" value="CheY-like_superfamily"/>
</dbReference>
<dbReference type="GO" id="GO:0009898">
    <property type="term" value="C:cytoplasmic side of plasma membrane"/>
    <property type="evidence" value="ECO:0007669"/>
    <property type="project" value="TreeGrafter"/>
</dbReference>
<evidence type="ECO:0000313" key="4">
    <source>
        <dbReference type="Proteomes" id="UP000214880"/>
    </source>
</evidence>
<dbReference type="Pfam" id="PF00072">
    <property type="entry name" value="Response_reg"/>
    <property type="match status" value="1"/>
</dbReference>
<dbReference type="PANTHER" id="PTHR43384">
    <property type="entry name" value="SEPTUM SITE-DETERMINING PROTEIN MIND HOMOLOG, CHLOROPLASTIC-RELATED"/>
    <property type="match status" value="1"/>
</dbReference>
<dbReference type="STRING" id="146817.SAMN04488502_102214"/>
<dbReference type="PROSITE" id="PS50110">
    <property type="entry name" value="RESPONSE_REGULATORY"/>
    <property type="match status" value="1"/>
</dbReference>
<dbReference type="AlphaFoldDB" id="A0A1G9QL59"/>
<protein>
    <submittedName>
        <fullName evidence="3">Pilus assembly protein CpaE</fullName>
    </submittedName>
</protein>
<dbReference type="InterPro" id="IPR027417">
    <property type="entry name" value="P-loop_NTPase"/>
</dbReference>
<dbReference type="PANTHER" id="PTHR43384:SF13">
    <property type="entry name" value="SLR0110 PROTEIN"/>
    <property type="match status" value="1"/>
</dbReference>
<dbReference type="EMBL" id="FNHB01000002">
    <property type="protein sequence ID" value="SDM11640.1"/>
    <property type="molecule type" value="Genomic_DNA"/>
</dbReference>
<dbReference type="Proteomes" id="UP000214880">
    <property type="component" value="Unassembled WGS sequence"/>
</dbReference>
<dbReference type="RefSeq" id="WP_092070517.1">
    <property type="nucleotide sequence ID" value="NZ_FNHB01000002.1"/>
</dbReference>
<keyword evidence="1" id="KW-0597">Phosphoprotein</keyword>
<dbReference type="GO" id="GO:0051782">
    <property type="term" value="P:negative regulation of cell division"/>
    <property type="evidence" value="ECO:0007669"/>
    <property type="project" value="TreeGrafter"/>
</dbReference>
<dbReference type="InterPro" id="IPR001789">
    <property type="entry name" value="Sig_transdc_resp-reg_receiver"/>
</dbReference>
<accession>A0A1G9QL59</accession>
<dbReference type="GO" id="GO:0016887">
    <property type="term" value="F:ATP hydrolysis activity"/>
    <property type="evidence" value="ECO:0007669"/>
    <property type="project" value="TreeGrafter"/>
</dbReference>
<dbReference type="GO" id="GO:0005524">
    <property type="term" value="F:ATP binding"/>
    <property type="evidence" value="ECO:0007669"/>
    <property type="project" value="TreeGrafter"/>
</dbReference>
<keyword evidence="4" id="KW-1185">Reference proteome</keyword>
<dbReference type="SUPFAM" id="SSF52540">
    <property type="entry name" value="P-loop containing nucleoside triphosphate hydrolases"/>
    <property type="match status" value="1"/>
</dbReference>
<dbReference type="Gene3D" id="3.40.50.300">
    <property type="entry name" value="P-loop containing nucleotide triphosphate hydrolases"/>
    <property type="match status" value="1"/>
</dbReference>
<dbReference type="InterPro" id="IPR025669">
    <property type="entry name" value="AAA_dom"/>
</dbReference>
<evidence type="ECO:0000313" key="3">
    <source>
        <dbReference type="EMBL" id="SDM11640.1"/>
    </source>
</evidence>
<dbReference type="InterPro" id="IPR050625">
    <property type="entry name" value="ParA/MinD_ATPase"/>
</dbReference>
<name>A0A1G9QL59_9FIRM</name>
<evidence type="ECO:0000259" key="2">
    <source>
        <dbReference type="PROSITE" id="PS50110"/>
    </source>
</evidence>
<proteinExistence type="predicted"/>
<feature type="domain" description="Response regulatory" evidence="2">
    <location>
        <begin position="6"/>
        <end position="122"/>
    </location>
</feature>
<sequence>MAKKIRVLIADDITATRDNIYKLMEFQPAMVAAGQAATAEEAITLAQQIEPDVILMDVNMPGMDGITAAGLIKQKLPAVGIVLMSVQGEDEYINKALLAGAAGYLTKPFTSDELLAAVESVCFNKSSEAQLGRVITVFSSKGGMGKTMLATNLAVALARTTGQKVAIVDGNLQFGDVALFLDLLPRKTIADLVLKIADPGLIRLDEYLCECDHSVAVLPAPFRFEQAELITGDHFSAILQLMRQQFTYVIVDTASALNNITRAALKDAEQLLIVSSMDLPAIKNLKLCLEILDNFHYPHDKIKLILNRANSEGGMVPGEVEESLQCAFTAMLPSEGRTVVSSVNKGIPFVISNPETPIAQGIFKLAAHIVNDTGKLFL</sequence>
<reference evidence="3 4" key="1">
    <citation type="submission" date="2016-10" db="EMBL/GenBank/DDBJ databases">
        <authorList>
            <person name="de Groot N.N."/>
        </authorList>
    </citation>
    <scope>NUCLEOTIDE SEQUENCE [LARGE SCALE GENOMIC DNA]</scope>
    <source>
        <strain evidence="3 4">DSM 1736</strain>
    </source>
</reference>
<organism evidence="3 4">
    <name type="scientific">Dendrosporobacter quercicolus</name>
    <dbReference type="NCBI Taxonomy" id="146817"/>
    <lineage>
        <taxon>Bacteria</taxon>
        <taxon>Bacillati</taxon>
        <taxon>Bacillota</taxon>
        <taxon>Negativicutes</taxon>
        <taxon>Selenomonadales</taxon>
        <taxon>Sporomusaceae</taxon>
        <taxon>Dendrosporobacter</taxon>
    </lineage>
</organism>
<dbReference type="GO" id="GO:0000160">
    <property type="term" value="P:phosphorelay signal transduction system"/>
    <property type="evidence" value="ECO:0007669"/>
    <property type="project" value="InterPro"/>
</dbReference>
<dbReference type="InterPro" id="IPR058245">
    <property type="entry name" value="NreC/VraR/RcsB-like_REC"/>
</dbReference>
<dbReference type="OrthoDB" id="9794577at2"/>
<dbReference type="SMART" id="SM00448">
    <property type="entry name" value="REC"/>
    <property type="match status" value="1"/>
</dbReference>
<evidence type="ECO:0000256" key="1">
    <source>
        <dbReference type="PROSITE-ProRule" id="PRU00169"/>
    </source>
</evidence>
<dbReference type="CDD" id="cd17535">
    <property type="entry name" value="REC_NarL-like"/>
    <property type="match status" value="1"/>
</dbReference>
<gene>
    <name evidence="3" type="ORF">SAMN04488502_102214</name>
</gene>
<dbReference type="Pfam" id="PF13614">
    <property type="entry name" value="AAA_31"/>
    <property type="match status" value="1"/>
</dbReference>
<dbReference type="GO" id="GO:0005829">
    <property type="term" value="C:cytosol"/>
    <property type="evidence" value="ECO:0007669"/>
    <property type="project" value="TreeGrafter"/>
</dbReference>